<dbReference type="AlphaFoldDB" id="A0A2P2NKY0"/>
<evidence type="ECO:0000313" key="1">
    <source>
        <dbReference type="EMBL" id="MBX43132.1"/>
    </source>
</evidence>
<sequence>MHDWKIRTILTLAQPCCQLELKGLFHFPSTTALAR</sequence>
<accession>A0A2P2NKY0</accession>
<dbReference type="EMBL" id="GGEC01062648">
    <property type="protein sequence ID" value="MBX43132.1"/>
    <property type="molecule type" value="Transcribed_RNA"/>
</dbReference>
<reference evidence="1" key="1">
    <citation type="submission" date="2018-02" db="EMBL/GenBank/DDBJ databases">
        <title>Rhizophora mucronata_Transcriptome.</title>
        <authorList>
            <person name="Meera S.P."/>
            <person name="Sreeshan A."/>
            <person name="Augustine A."/>
        </authorList>
    </citation>
    <scope>NUCLEOTIDE SEQUENCE</scope>
    <source>
        <tissue evidence="1">Leaf</tissue>
    </source>
</reference>
<protein>
    <submittedName>
        <fullName evidence="1">Uncharacterized protein MANES_06G075700</fullName>
    </submittedName>
</protein>
<organism evidence="1">
    <name type="scientific">Rhizophora mucronata</name>
    <name type="common">Asiatic mangrove</name>
    <dbReference type="NCBI Taxonomy" id="61149"/>
    <lineage>
        <taxon>Eukaryota</taxon>
        <taxon>Viridiplantae</taxon>
        <taxon>Streptophyta</taxon>
        <taxon>Embryophyta</taxon>
        <taxon>Tracheophyta</taxon>
        <taxon>Spermatophyta</taxon>
        <taxon>Magnoliopsida</taxon>
        <taxon>eudicotyledons</taxon>
        <taxon>Gunneridae</taxon>
        <taxon>Pentapetalae</taxon>
        <taxon>rosids</taxon>
        <taxon>fabids</taxon>
        <taxon>Malpighiales</taxon>
        <taxon>Rhizophoraceae</taxon>
        <taxon>Rhizophora</taxon>
    </lineage>
</organism>
<name>A0A2P2NKY0_RHIMU</name>
<proteinExistence type="predicted"/>